<keyword evidence="8" id="KW-1185">Reference proteome</keyword>
<dbReference type="Proteomes" id="UP000198876">
    <property type="component" value="Unassembled WGS sequence"/>
</dbReference>
<dbReference type="GO" id="GO:0006508">
    <property type="term" value="P:proteolysis"/>
    <property type="evidence" value="ECO:0007669"/>
    <property type="project" value="UniProtKB-KW"/>
</dbReference>
<feature type="compositionally biased region" description="Polar residues" evidence="5">
    <location>
        <begin position="44"/>
        <end position="74"/>
    </location>
</feature>
<evidence type="ECO:0000256" key="5">
    <source>
        <dbReference type="SAM" id="MobiDB-lite"/>
    </source>
</evidence>
<evidence type="ECO:0000256" key="1">
    <source>
        <dbReference type="ARBA" id="ARBA00022670"/>
    </source>
</evidence>
<keyword evidence="4" id="KW-0862">Zinc</keyword>
<keyword evidence="3" id="KW-0378">Hydrolase</keyword>
<accession>A0A1I2WQK8</accession>
<dbReference type="Gene3D" id="3.40.390.10">
    <property type="entry name" value="Collagenase (Catalytic Domain)"/>
    <property type="match status" value="1"/>
</dbReference>
<dbReference type="RefSeq" id="WP_092893962.1">
    <property type="nucleotide sequence ID" value="NZ_FOOQ01000009.1"/>
</dbReference>
<name>A0A1I2WQK8_9EURY</name>
<dbReference type="Pfam" id="PF00413">
    <property type="entry name" value="Peptidase_M10"/>
    <property type="match status" value="1"/>
</dbReference>
<dbReference type="OrthoDB" id="9634at2157"/>
<evidence type="ECO:0000313" key="7">
    <source>
        <dbReference type="EMBL" id="SFH02656.1"/>
    </source>
</evidence>
<proteinExistence type="predicted"/>
<protein>
    <submittedName>
        <fullName evidence="7">Matrixin</fullName>
    </submittedName>
</protein>
<dbReference type="InterPro" id="IPR001818">
    <property type="entry name" value="Pept_M10_metallopeptidase"/>
</dbReference>
<organism evidence="7 8">
    <name type="scientific">Halopelagius inordinatus</name>
    <dbReference type="NCBI Taxonomy" id="553467"/>
    <lineage>
        <taxon>Archaea</taxon>
        <taxon>Methanobacteriati</taxon>
        <taxon>Methanobacteriota</taxon>
        <taxon>Stenosarchaea group</taxon>
        <taxon>Halobacteria</taxon>
        <taxon>Halobacteriales</taxon>
        <taxon>Haloferacaceae</taxon>
    </lineage>
</organism>
<dbReference type="AlphaFoldDB" id="A0A1I2WQK8"/>
<feature type="region of interest" description="Disordered" evidence="5">
    <location>
        <begin position="31"/>
        <end position="78"/>
    </location>
</feature>
<evidence type="ECO:0000256" key="4">
    <source>
        <dbReference type="ARBA" id="ARBA00022833"/>
    </source>
</evidence>
<feature type="domain" description="Peptidase M10 metallopeptidase" evidence="6">
    <location>
        <begin position="174"/>
        <end position="205"/>
    </location>
</feature>
<sequence length="364" mass="39038">MSVVSVRAVSVAILVVLAGCAVPVEVPSDGPFGADDDAGDGTAVSQTRTDSSGDPTAVASSQTPTARSDRTSPWGQEPIVVAVRDPTGTDRNWAPLVREAAAYWEENAERYAGYPVEYVVRPDAADPDVAVRFVESVDDCENAAEAAGCAPLIQHSGQIQRPVQVSIRTGFSDQSTALVLKHEFGHTLGLTHEDAPEDVMRSASVLYTESQLDATEREFPWDDGEFTVYLDASGAENPEAVRNQVERALDYYEGAPPGVPDNVSFRFVGDPSNAEVTVRVAEDTPCSAEAASCAGTTGWDPDGDGAVETYAGVEIALAADTDTDAVGWHVGYWLAYALGMEDDAEKPPPFRDATYEERRSEWWR</sequence>
<dbReference type="GO" id="GO:0008270">
    <property type="term" value="F:zinc ion binding"/>
    <property type="evidence" value="ECO:0007669"/>
    <property type="project" value="InterPro"/>
</dbReference>
<gene>
    <name evidence="7" type="ORF">SAMN04488063_3613</name>
</gene>
<dbReference type="EMBL" id="FOOQ01000009">
    <property type="protein sequence ID" value="SFH02656.1"/>
    <property type="molecule type" value="Genomic_DNA"/>
</dbReference>
<dbReference type="STRING" id="553467.SAMN04488063_3613"/>
<dbReference type="GO" id="GO:0031012">
    <property type="term" value="C:extracellular matrix"/>
    <property type="evidence" value="ECO:0007669"/>
    <property type="project" value="InterPro"/>
</dbReference>
<dbReference type="PROSITE" id="PS51257">
    <property type="entry name" value="PROKAR_LIPOPROTEIN"/>
    <property type="match status" value="1"/>
</dbReference>
<keyword evidence="1" id="KW-0645">Protease</keyword>
<dbReference type="SUPFAM" id="SSF55486">
    <property type="entry name" value="Metalloproteases ('zincins'), catalytic domain"/>
    <property type="match status" value="1"/>
</dbReference>
<dbReference type="GO" id="GO:0004222">
    <property type="term" value="F:metalloendopeptidase activity"/>
    <property type="evidence" value="ECO:0007669"/>
    <property type="project" value="InterPro"/>
</dbReference>
<dbReference type="InterPro" id="IPR024079">
    <property type="entry name" value="MetalloPept_cat_dom_sf"/>
</dbReference>
<feature type="region of interest" description="Disordered" evidence="5">
    <location>
        <begin position="345"/>
        <end position="364"/>
    </location>
</feature>
<keyword evidence="2" id="KW-0479">Metal-binding</keyword>
<evidence type="ECO:0000313" key="8">
    <source>
        <dbReference type="Proteomes" id="UP000198876"/>
    </source>
</evidence>
<evidence type="ECO:0000256" key="2">
    <source>
        <dbReference type="ARBA" id="ARBA00022723"/>
    </source>
</evidence>
<evidence type="ECO:0000256" key="3">
    <source>
        <dbReference type="ARBA" id="ARBA00022801"/>
    </source>
</evidence>
<reference evidence="8" key="1">
    <citation type="submission" date="2016-10" db="EMBL/GenBank/DDBJ databases">
        <authorList>
            <person name="Varghese N."/>
            <person name="Submissions S."/>
        </authorList>
    </citation>
    <scope>NUCLEOTIDE SEQUENCE [LARGE SCALE GENOMIC DNA]</scope>
    <source>
        <strain evidence="8">CGMCC 1.7739</strain>
    </source>
</reference>
<evidence type="ECO:0000259" key="6">
    <source>
        <dbReference type="Pfam" id="PF00413"/>
    </source>
</evidence>